<comment type="caution">
    <text evidence="2">The sequence shown here is derived from an EMBL/GenBank/DDBJ whole genome shotgun (WGS) entry which is preliminary data.</text>
</comment>
<dbReference type="Proteomes" id="UP000241118">
    <property type="component" value="Unassembled WGS sequence"/>
</dbReference>
<evidence type="ECO:0000259" key="1">
    <source>
        <dbReference type="Pfam" id="PF08241"/>
    </source>
</evidence>
<dbReference type="GO" id="GO:0032259">
    <property type="term" value="P:methylation"/>
    <property type="evidence" value="ECO:0007669"/>
    <property type="project" value="UniProtKB-KW"/>
</dbReference>
<dbReference type="RefSeq" id="WP_106620430.1">
    <property type="nucleotide sequence ID" value="NZ_PYAX01000029.1"/>
</dbReference>
<dbReference type="GO" id="GO:0008757">
    <property type="term" value="F:S-adenosylmethionine-dependent methyltransferase activity"/>
    <property type="evidence" value="ECO:0007669"/>
    <property type="project" value="InterPro"/>
</dbReference>
<protein>
    <submittedName>
        <fullName evidence="2">Ubiquinone/menaquinone biosynthesis C-methylase UbiE</fullName>
    </submittedName>
</protein>
<dbReference type="Gene3D" id="3.40.50.150">
    <property type="entry name" value="Vaccinia Virus protein VP39"/>
    <property type="match status" value="1"/>
</dbReference>
<keyword evidence="2" id="KW-0830">Ubiquinone</keyword>
<evidence type="ECO:0000313" key="2">
    <source>
        <dbReference type="EMBL" id="PSL44114.1"/>
    </source>
</evidence>
<accession>A0A2P8HCZ6</accession>
<dbReference type="Pfam" id="PF08241">
    <property type="entry name" value="Methyltransf_11"/>
    <property type="match status" value="1"/>
</dbReference>
<dbReference type="EMBL" id="PYAX01000029">
    <property type="protein sequence ID" value="PSL44114.1"/>
    <property type="molecule type" value="Genomic_DNA"/>
</dbReference>
<organism evidence="2 3">
    <name type="scientific">Saccharothrix carnea</name>
    <dbReference type="NCBI Taxonomy" id="1280637"/>
    <lineage>
        <taxon>Bacteria</taxon>
        <taxon>Bacillati</taxon>
        <taxon>Actinomycetota</taxon>
        <taxon>Actinomycetes</taxon>
        <taxon>Pseudonocardiales</taxon>
        <taxon>Pseudonocardiaceae</taxon>
        <taxon>Saccharothrix</taxon>
    </lineage>
</organism>
<dbReference type="InterPro" id="IPR029063">
    <property type="entry name" value="SAM-dependent_MTases_sf"/>
</dbReference>
<keyword evidence="2" id="KW-0808">Transferase</keyword>
<dbReference type="InterPro" id="IPR013216">
    <property type="entry name" value="Methyltransf_11"/>
</dbReference>
<proteinExistence type="predicted"/>
<dbReference type="PANTHER" id="PTHR43591:SF24">
    <property type="entry name" value="2-METHOXY-6-POLYPRENYL-1,4-BENZOQUINOL METHYLASE, MITOCHONDRIAL"/>
    <property type="match status" value="1"/>
</dbReference>
<gene>
    <name evidence="2" type="ORF">B0I31_12926</name>
</gene>
<evidence type="ECO:0000313" key="3">
    <source>
        <dbReference type="Proteomes" id="UP000241118"/>
    </source>
</evidence>
<keyword evidence="2" id="KW-0489">Methyltransferase</keyword>
<dbReference type="SUPFAM" id="SSF53335">
    <property type="entry name" value="S-adenosyl-L-methionine-dependent methyltransferases"/>
    <property type="match status" value="1"/>
</dbReference>
<dbReference type="AlphaFoldDB" id="A0A2P8HCZ6"/>
<feature type="domain" description="Methyltransferase type 11" evidence="1">
    <location>
        <begin position="57"/>
        <end position="153"/>
    </location>
</feature>
<keyword evidence="3" id="KW-1185">Reference proteome</keyword>
<dbReference type="CDD" id="cd02440">
    <property type="entry name" value="AdoMet_MTases"/>
    <property type="match status" value="1"/>
</dbReference>
<dbReference type="PANTHER" id="PTHR43591">
    <property type="entry name" value="METHYLTRANSFERASE"/>
    <property type="match status" value="1"/>
</dbReference>
<sequence length="288" mass="29998">MVTTQLDHIRFKEGQRVHWDAISTGWLSVLDTFERGAAVVTARLLELGGVGPGSSVLDVGTGVGEPALAAAVAAGPTGRVVGVDLSPAMVDLARRRSGGMGNVEFLVGDVESLDLPASGFDVVLARWSLMFVPDPAAALRSIAEVLAPGGVLAASTWGPPETVPMLSLGYRVLAGRLDLPAGKPGEPGPFSMSDPEAVARQLTEAGFTDVSITEVEVPFELGSPESYARFTEAVTPARIRERARDLLGAEERSLWADVAAAAAERRRPDGPVPLPSTALCLRATAPTG</sequence>
<dbReference type="OrthoDB" id="9795634at2"/>
<reference evidence="2 3" key="1">
    <citation type="submission" date="2018-03" db="EMBL/GenBank/DDBJ databases">
        <title>Genomic Encyclopedia of Type Strains, Phase III (KMG-III): the genomes of soil and plant-associated and newly described type strains.</title>
        <authorList>
            <person name="Whitman W."/>
        </authorList>
    </citation>
    <scope>NUCLEOTIDE SEQUENCE [LARGE SCALE GENOMIC DNA]</scope>
    <source>
        <strain evidence="2 3">CGMCC 4.7097</strain>
    </source>
</reference>
<name>A0A2P8HCZ6_SACCR</name>